<dbReference type="InterPro" id="IPR036280">
    <property type="entry name" value="Multihaem_cyt_sf"/>
</dbReference>
<keyword evidence="1" id="KW-0732">Signal</keyword>
<evidence type="ECO:0000256" key="1">
    <source>
        <dbReference type="SAM" id="SignalP"/>
    </source>
</evidence>
<dbReference type="Gene3D" id="3.90.10.10">
    <property type="entry name" value="Cytochrome C3"/>
    <property type="match status" value="1"/>
</dbReference>
<keyword evidence="3" id="KW-1185">Reference proteome</keyword>
<protein>
    <submittedName>
        <fullName evidence="2">C-type cytochrome</fullName>
    </submittedName>
</protein>
<feature type="chain" id="PRO_5045944636" evidence="1">
    <location>
        <begin position="23"/>
        <end position="272"/>
    </location>
</feature>
<organism evidence="2 3">
    <name type="scientific">Desulfuromonas versatilis</name>
    <dbReference type="NCBI Taxonomy" id="2802975"/>
    <lineage>
        <taxon>Bacteria</taxon>
        <taxon>Pseudomonadati</taxon>
        <taxon>Thermodesulfobacteriota</taxon>
        <taxon>Desulfuromonadia</taxon>
        <taxon>Desulfuromonadales</taxon>
        <taxon>Desulfuromonadaceae</taxon>
        <taxon>Desulfuromonas</taxon>
    </lineage>
</organism>
<reference evidence="2 3" key="2">
    <citation type="journal article" date="2021" name="Int. J. Syst. Evol. Microbiol.">
        <title>Isolation and Polyphasic Characterization of Desulfuromonas versatilis sp. Nov., an Electrogenic Bacteria Capable of Versatile Metabolism Isolated from a Graphene Oxide-Reducing Enrichment Culture.</title>
        <authorList>
            <person name="Xie L."/>
            <person name="Yoshida N."/>
            <person name="Ishii S."/>
            <person name="Meng L."/>
        </authorList>
    </citation>
    <scope>NUCLEOTIDE SEQUENCE [LARGE SCALE GENOMIC DNA]</scope>
    <source>
        <strain evidence="2 3">NIT-T3</strain>
    </source>
</reference>
<dbReference type="RefSeq" id="WP_221250157.1">
    <property type="nucleotide sequence ID" value="NZ_AP024355.1"/>
</dbReference>
<evidence type="ECO:0000313" key="2">
    <source>
        <dbReference type="EMBL" id="BCR06775.1"/>
    </source>
</evidence>
<name>A0ABN6E361_9BACT</name>
<evidence type="ECO:0000313" key="3">
    <source>
        <dbReference type="Proteomes" id="UP001319827"/>
    </source>
</evidence>
<dbReference type="Proteomes" id="UP001319827">
    <property type="component" value="Chromosome"/>
</dbReference>
<feature type="signal peptide" evidence="1">
    <location>
        <begin position="1"/>
        <end position="22"/>
    </location>
</feature>
<sequence>MKKNLLAALAAVAMLGAGPALAAQFDHATHNTYLDPVDCATCHVAGAPSISPDQKVCLECHEQGFVDEVSFPGLKTHGVTWPLTHRPFAKGNTYDCAACHQQSDCLECHKSGFADEQGSFSNSMLNVHRSDFHVTHPLAARTEPQLCSSCHEPSFCSDCHDNFNRNDLALASHRRGFTDGTLDGAHAGFDDSQCQTCHPNSVLPTHQWSGQHAREARKNLATCQSCHPEGDICLKCHSARSGLMVNPHPGDWDEFKGRLDRASGGKTCRKCH</sequence>
<accession>A0ABN6E361</accession>
<dbReference type="SUPFAM" id="SSF48695">
    <property type="entry name" value="Multiheme cytochromes"/>
    <property type="match status" value="1"/>
</dbReference>
<proteinExistence type="predicted"/>
<dbReference type="EMBL" id="AP024355">
    <property type="protein sequence ID" value="BCR06775.1"/>
    <property type="molecule type" value="Genomic_DNA"/>
</dbReference>
<gene>
    <name evidence="2" type="ORF">DESUT3_38440</name>
</gene>
<reference evidence="2 3" key="1">
    <citation type="journal article" date="2016" name="C (Basel)">
        <title>Selective Growth of and Electricity Production by Marine Exoelectrogenic Bacteria in Self-Aggregated Hydrogel of Microbially Reduced Graphene Oxide.</title>
        <authorList>
            <person name="Yoshida N."/>
            <person name="Goto Y."/>
            <person name="Miyata Y."/>
        </authorList>
    </citation>
    <scope>NUCLEOTIDE SEQUENCE [LARGE SCALE GENOMIC DNA]</scope>
    <source>
        <strain evidence="2 3">NIT-T3</strain>
    </source>
</reference>
<dbReference type="CDD" id="cd08168">
    <property type="entry name" value="Cytochrom_C3"/>
    <property type="match status" value="1"/>
</dbReference>